<proteinExistence type="predicted"/>
<name>A0ABS5JQX7_9BACT</name>
<dbReference type="RefSeq" id="WP_212213475.1">
    <property type="nucleotide sequence ID" value="NZ_JAGUCO010000001.1"/>
</dbReference>
<protein>
    <submittedName>
        <fullName evidence="1">DUF4837 family protein</fullName>
    </submittedName>
</protein>
<reference evidence="1 2" key="1">
    <citation type="journal article" date="2015" name="Int. J. Syst. Evol. Microbiol.">
        <title>Carboxylicivirga linearis sp. nov., isolated from a sea cucumber culture pond.</title>
        <authorList>
            <person name="Wang F.Q."/>
            <person name="Zhou Y.X."/>
            <person name="Lin X.Z."/>
            <person name="Chen G.J."/>
            <person name="Du Z.J."/>
        </authorList>
    </citation>
    <scope>NUCLEOTIDE SEQUENCE [LARGE SCALE GENOMIC DNA]</scope>
    <source>
        <strain evidence="1 2">FB218</strain>
    </source>
</reference>
<evidence type="ECO:0000313" key="1">
    <source>
        <dbReference type="EMBL" id="MBS2097300.1"/>
    </source>
</evidence>
<dbReference type="Proteomes" id="UP000708576">
    <property type="component" value="Unassembled WGS sequence"/>
</dbReference>
<gene>
    <name evidence="1" type="ORF">KEM10_03355</name>
</gene>
<accession>A0ABS5JQX7</accession>
<keyword evidence="2" id="KW-1185">Reference proteome</keyword>
<evidence type="ECO:0000313" key="2">
    <source>
        <dbReference type="Proteomes" id="UP000708576"/>
    </source>
</evidence>
<comment type="caution">
    <text evidence="1">The sequence shown here is derived from an EMBL/GenBank/DDBJ whole genome shotgun (WGS) entry which is preliminary data.</text>
</comment>
<organism evidence="1 2">
    <name type="scientific">Carboxylicivirga linearis</name>
    <dbReference type="NCBI Taxonomy" id="1628157"/>
    <lineage>
        <taxon>Bacteria</taxon>
        <taxon>Pseudomonadati</taxon>
        <taxon>Bacteroidota</taxon>
        <taxon>Bacteroidia</taxon>
        <taxon>Marinilabiliales</taxon>
        <taxon>Marinilabiliaceae</taxon>
        <taxon>Carboxylicivirga</taxon>
    </lineage>
</organism>
<sequence>MRNYLSKSNLILLSIAIFFTSVFVAVSCKNTVSNIKPRPLGAPGEVLLVINNDNWNSKVGNTIDVLLEDIFPALPQAETMFKRTRIEFSDFQRHFRTYRNILLVSIRPDVSTNKVEFRRNEWALHQQVAEVIAKDAKDLENLFVQKWPKIKSFFYNGDIDALVNSYNRVFEPSVVNLVKNQYPFSLHFPKGYQLKKKDNNFTWIVNERLDSHLGVFVYQFSLDSIEDTNANALLELRNKLLYEQVPGEYPGSFMTTEEEFPVQVRKSKFAGRRWTELRGLWKVQGDFMGGPFVDYFYVDFENNQLIMLEGYVYAPAKPNKAVFVREVEAVLKTFMPV</sequence>
<dbReference type="InterPro" id="IPR032286">
    <property type="entry name" value="DUF4837"/>
</dbReference>
<dbReference type="EMBL" id="JAGUCO010000001">
    <property type="protein sequence ID" value="MBS2097300.1"/>
    <property type="molecule type" value="Genomic_DNA"/>
</dbReference>
<dbReference type="PROSITE" id="PS51257">
    <property type="entry name" value="PROKAR_LIPOPROTEIN"/>
    <property type="match status" value="1"/>
</dbReference>
<dbReference type="Pfam" id="PF16125">
    <property type="entry name" value="DUF4837"/>
    <property type="match status" value="1"/>
</dbReference>